<accession>H1Y3X6</accession>
<dbReference type="OrthoDB" id="795483at2"/>
<organism evidence="2 3">
    <name type="scientific">Mucilaginibacter paludis DSM 18603</name>
    <dbReference type="NCBI Taxonomy" id="714943"/>
    <lineage>
        <taxon>Bacteria</taxon>
        <taxon>Pseudomonadati</taxon>
        <taxon>Bacteroidota</taxon>
        <taxon>Sphingobacteriia</taxon>
        <taxon>Sphingobacteriales</taxon>
        <taxon>Sphingobacteriaceae</taxon>
        <taxon>Mucilaginibacter</taxon>
    </lineage>
</organism>
<gene>
    <name evidence="2" type="ORF">Mucpa_6872</name>
</gene>
<dbReference type="STRING" id="714943.Mucpa_6872"/>
<feature type="chain" id="PRO_5003558755" description="Outer membrane protein beta-barrel domain-containing protein" evidence="1">
    <location>
        <begin position="20"/>
        <end position="224"/>
    </location>
</feature>
<dbReference type="RefSeq" id="WP_008512995.1">
    <property type="nucleotide sequence ID" value="NZ_CM001403.1"/>
</dbReference>
<evidence type="ECO:0000256" key="1">
    <source>
        <dbReference type="SAM" id="SignalP"/>
    </source>
</evidence>
<evidence type="ECO:0000313" key="3">
    <source>
        <dbReference type="Proteomes" id="UP000002774"/>
    </source>
</evidence>
<dbReference type="HOGENOM" id="CLU_1233880_0_0_10"/>
<sequence length="224" mass="24351">MRITLLSFLFLFNITLHQAAVAQNNGFTIGLSTMWPYYGLSQKDDGSATLSTAIDLGYRTYILKNAHLSTGFSGFFELYDCPFTLAGSKDPKDALKPLKSLYGTTVFTGIGITPSWCFNPDGDWTFSVAVKLKAGNYYGLGIVQGQDAAGNTINYDKQSANAGLGMAWSPRLVLERDIDSQSIGLLIGWDSTDFGKGVRSLRSTYYPNQTYSSSAIVLGVIVVL</sequence>
<protein>
    <recommendedName>
        <fullName evidence="4">Outer membrane protein beta-barrel domain-containing protein</fullName>
    </recommendedName>
</protein>
<keyword evidence="1" id="KW-0732">Signal</keyword>
<feature type="signal peptide" evidence="1">
    <location>
        <begin position="1"/>
        <end position="19"/>
    </location>
</feature>
<evidence type="ECO:0000313" key="2">
    <source>
        <dbReference type="EMBL" id="EHQ30921.1"/>
    </source>
</evidence>
<reference evidence="2" key="1">
    <citation type="submission" date="2011-09" db="EMBL/GenBank/DDBJ databases">
        <title>The permanent draft genome of Mucilaginibacter paludis DSM 18603.</title>
        <authorList>
            <consortium name="US DOE Joint Genome Institute (JGI-PGF)"/>
            <person name="Lucas S."/>
            <person name="Han J."/>
            <person name="Lapidus A."/>
            <person name="Bruce D."/>
            <person name="Goodwin L."/>
            <person name="Pitluck S."/>
            <person name="Peters L."/>
            <person name="Kyrpides N."/>
            <person name="Mavromatis K."/>
            <person name="Ivanova N."/>
            <person name="Mikhailova N."/>
            <person name="Held B."/>
            <person name="Detter J.C."/>
            <person name="Tapia R."/>
            <person name="Han C."/>
            <person name="Land M."/>
            <person name="Hauser L."/>
            <person name="Markowitz V."/>
            <person name="Cheng J.-F."/>
            <person name="Hugenholtz P."/>
            <person name="Woyke T."/>
            <person name="Wu D."/>
            <person name="Tindall B."/>
            <person name="Brambilla E."/>
            <person name="Klenk H.-P."/>
            <person name="Eisen J.A."/>
        </authorList>
    </citation>
    <scope>NUCLEOTIDE SEQUENCE [LARGE SCALE GENOMIC DNA]</scope>
    <source>
        <strain evidence="2">DSM 18603</strain>
    </source>
</reference>
<evidence type="ECO:0008006" key="4">
    <source>
        <dbReference type="Google" id="ProtNLM"/>
    </source>
</evidence>
<dbReference type="AlphaFoldDB" id="H1Y3X6"/>
<proteinExistence type="predicted"/>
<name>H1Y3X6_9SPHI</name>
<dbReference type="Proteomes" id="UP000002774">
    <property type="component" value="Chromosome"/>
</dbReference>
<dbReference type="EMBL" id="CM001403">
    <property type="protein sequence ID" value="EHQ30921.1"/>
    <property type="molecule type" value="Genomic_DNA"/>
</dbReference>
<keyword evidence="3" id="KW-1185">Reference proteome</keyword>